<dbReference type="EMBL" id="JAUTDP010000013">
    <property type="protein sequence ID" value="KAK3391498.1"/>
    <property type="molecule type" value="Genomic_DNA"/>
</dbReference>
<reference evidence="7" key="1">
    <citation type="journal article" date="2023" name="Mol. Phylogenet. Evol.">
        <title>Genome-scale phylogeny and comparative genomics of the fungal order Sordariales.</title>
        <authorList>
            <person name="Hensen N."/>
            <person name="Bonometti L."/>
            <person name="Westerberg I."/>
            <person name="Brannstrom I.O."/>
            <person name="Guillou S."/>
            <person name="Cros-Aarteil S."/>
            <person name="Calhoun S."/>
            <person name="Haridas S."/>
            <person name="Kuo A."/>
            <person name="Mondo S."/>
            <person name="Pangilinan J."/>
            <person name="Riley R."/>
            <person name="LaButti K."/>
            <person name="Andreopoulos B."/>
            <person name="Lipzen A."/>
            <person name="Chen C."/>
            <person name="Yan M."/>
            <person name="Daum C."/>
            <person name="Ng V."/>
            <person name="Clum A."/>
            <person name="Steindorff A."/>
            <person name="Ohm R.A."/>
            <person name="Martin F."/>
            <person name="Silar P."/>
            <person name="Natvig D.O."/>
            <person name="Lalanne C."/>
            <person name="Gautier V."/>
            <person name="Ament-Velasquez S.L."/>
            <person name="Kruys A."/>
            <person name="Hutchinson M.I."/>
            <person name="Powell A.J."/>
            <person name="Barry K."/>
            <person name="Miller A.N."/>
            <person name="Grigoriev I.V."/>
            <person name="Debuchy R."/>
            <person name="Gladieux P."/>
            <person name="Hiltunen Thoren M."/>
            <person name="Johannesson H."/>
        </authorList>
    </citation>
    <scope>NUCLEOTIDE SEQUENCE</scope>
    <source>
        <strain evidence="7">FGSC 1904</strain>
    </source>
</reference>
<evidence type="ECO:0000313" key="7">
    <source>
        <dbReference type="EMBL" id="KAK3391498.1"/>
    </source>
</evidence>
<evidence type="ECO:0000313" key="8">
    <source>
        <dbReference type="Proteomes" id="UP001281003"/>
    </source>
</evidence>
<dbReference type="GO" id="GO:0010181">
    <property type="term" value="F:FMN binding"/>
    <property type="evidence" value="ECO:0007669"/>
    <property type="project" value="InterPro"/>
</dbReference>
<dbReference type="EC" id="1.3.1.6" evidence="4"/>
<sequence>MTRRQIRLIVYLAILIPIAAVVYHQILPSSTESFTANLVNRLFPSEATDMTSQASRPCVIVVGGGLAGLSAAYSALHAGAPSVRLLERAPKPGGNSIKASSGINGANTRFQQAAWPDLGPDETFWDDTVRSAGIRLASQTTSQPAARAQRESLISVLTERSADAINFLTDLGVDLTVVAQLGGHSHPRTHRGAGKTPPGAAIISTLVGKLKEAGEDGRFELMTDCEVTRLLTDPTTTVSSSSNGNGGSSVDHRHHQPAAVTGVEYRSTKKDGGDGGTGDGDGNVNQLTGPVIFTTGGFGGDTHGLLARYRPDLSGMPSTNDPRPGTHDLLAAVGARLVDMDSVQIHPTGFVDPANPLVSVKFLAAEMLRGEGGILLHNGKRFVNELETRERVSNTIMALPGDGVEDSPLRQWDIQLLLDPGAAEAAAGHMGFYLWKGLMKKLKVSDLDATTKETLKDHASIVKGEKEDPFRRKAFGHWKLGVNSDGTIDEDAEVCVGRVTPIVHFTMGGAVFNEHAQVLSSELGQEQKPIQGLWAAGEITGGIHGDNRLGGSSLLECVVFGRIAGAEAAESVKGANN</sequence>
<comment type="cofactor">
    <cofactor evidence="4">
        <name>FAD</name>
        <dbReference type="ChEBI" id="CHEBI:57692"/>
    </cofactor>
    <text evidence="4">Binds 1 FAD per monomer.</text>
</comment>
<comment type="similarity">
    <text evidence="4">Belongs to the FAD-dependent oxidoreductase 2 family. FRD/SDH subfamily.</text>
</comment>
<keyword evidence="2 4" id="KW-0274">FAD</keyword>
<dbReference type="PANTHER" id="PTHR43400">
    <property type="entry name" value="FUMARATE REDUCTASE"/>
    <property type="match status" value="1"/>
</dbReference>
<dbReference type="PANTHER" id="PTHR43400:SF12">
    <property type="entry name" value="FUMARATE REDUCTASE"/>
    <property type="match status" value="1"/>
</dbReference>
<evidence type="ECO:0000256" key="4">
    <source>
        <dbReference type="RuleBase" id="RU366062"/>
    </source>
</evidence>
<dbReference type="AlphaFoldDB" id="A0AAE0P197"/>
<dbReference type="InterPro" id="IPR050315">
    <property type="entry name" value="FAD-oxidoreductase_2"/>
</dbReference>
<dbReference type="InterPro" id="IPR010960">
    <property type="entry name" value="Flavocytochrome_c"/>
</dbReference>
<evidence type="ECO:0000256" key="3">
    <source>
        <dbReference type="ARBA" id="ARBA00023002"/>
    </source>
</evidence>
<dbReference type="NCBIfam" id="TIGR01813">
    <property type="entry name" value="flavo_cyto_c"/>
    <property type="match status" value="1"/>
</dbReference>
<keyword evidence="3 4" id="KW-0560">Oxidoreductase</keyword>
<evidence type="ECO:0000256" key="2">
    <source>
        <dbReference type="ARBA" id="ARBA00022827"/>
    </source>
</evidence>
<proteinExistence type="inferred from homology"/>
<evidence type="ECO:0000256" key="5">
    <source>
        <dbReference type="SAM" id="MobiDB-lite"/>
    </source>
</evidence>
<dbReference type="InterPro" id="IPR027477">
    <property type="entry name" value="Succ_DH/fumarate_Rdtase_cat_sf"/>
</dbReference>
<dbReference type="Pfam" id="PF00890">
    <property type="entry name" value="FAD_binding_2"/>
    <property type="match status" value="1"/>
</dbReference>
<dbReference type="GO" id="GO:0016156">
    <property type="term" value="F:fumarate reductase (NADH) activity"/>
    <property type="evidence" value="ECO:0007669"/>
    <property type="project" value="UniProtKB-EC"/>
</dbReference>
<gene>
    <name evidence="7" type="ORF">B0T20DRAFT_80701</name>
</gene>
<protein>
    <recommendedName>
        <fullName evidence="4">Fumarate reductase</fullName>
        <ecNumber evidence="4">1.3.1.6</ecNumber>
    </recommendedName>
</protein>
<dbReference type="InterPro" id="IPR036188">
    <property type="entry name" value="FAD/NAD-bd_sf"/>
</dbReference>
<reference evidence="7" key="2">
    <citation type="submission" date="2023-07" db="EMBL/GenBank/DDBJ databases">
        <authorList>
            <consortium name="Lawrence Berkeley National Laboratory"/>
            <person name="Haridas S."/>
            <person name="Hensen N."/>
            <person name="Bonometti L."/>
            <person name="Westerberg I."/>
            <person name="Brannstrom I.O."/>
            <person name="Guillou S."/>
            <person name="Cros-Aarteil S."/>
            <person name="Calhoun S."/>
            <person name="Kuo A."/>
            <person name="Mondo S."/>
            <person name="Pangilinan J."/>
            <person name="Riley R."/>
            <person name="LaButti K."/>
            <person name="Andreopoulos B."/>
            <person name="Lipzen A."/>
            <person name="Chen C."/>
            <person name="Yanf M."/>
            <person name="Daum C."/>
            <person name="Ng V."/>
            <person name="Clum A."/>
            <person name="Steindorff A."/>
            <person name="Ohm R."/>
            <person name="Martin F."/>
            <person name="Silar P."/>
            <person name="Natvig D."/>
            <person name="Lalanne C."/>
            <person name="Gautier V."/>
            <person name="Ament-velasquez S.L."/>
            <person name="Kruys A."/>
            <person name="Hutchinson M.I."/>
            <person name="Powell A.J."/>
            <person name="Barry K."/>
            <person name="Miller A.N."/>
            <person name="Grigoriev I.V."/>
            <person name="Debuchy R."/>
            <person name="Gladieux P."/>
            <person name="Thoren M.H."/>
            <person name="Johannesson H."/>
        </authorList>
    </citation>
    <scope>NUCLEOTIDE SEQUENCE</scope>
    <source>
        <strain evidence="7">FGSC 1904</strain>
    </source>
</reference>
<feature type="region of interest" description="Disordered" evidence="5">
    <location>
        <begin position="232"/>
        <end position="288"/>
    </location>
</feature>
<name>A0AAE0P197_SORBR</name>
<accession>A0AAE0P197</accession>
<dbReference type="Proteomes" id="UP001281003">
    <property type="component" value="Unassembled WGS sequence"/>
</dbReference>
<comment type="function">
    <text evidence="4">Irreversibly catalyzes the reduction of fumarate to succinate.</text>
</comment>
<dbReference type="InterPro" id="IPR003953">
    <property type="entry name" value="FAD-dep_OxRdtase_2_FAD-bd"/>
</dbReference>
<evidence type="ECO:0000259" key="6">
    <source>
        <dbReference type="Pfam" id="PF00890"/>
    </source>
</evidence>
<dbReference type="SUPFAM" id="SSF56425">
    <property type="entry name" value="Succinate dehydrogenase/fumarate reductase flavoprotein, catalytic domain"/>
    <property type="match status" value="1"/>
</dbReference>
<keyword evidence="1 4" id="KW-0285">Flavoprotein</keyword>
<evidence type="ECO:0000256" key="1">
    <source>
        <dbReference type="ARBA" id="ARBA00022630"/>
    </source>
</evidence>
<dbReference type="Gene3D" id="3.50.50.60">
    <property type="entry name" value="FAD/NAD(P)-binding domain"/>
    <property type="match status" value="1"/>
</dbReference>
<organism evidence="7 8">
    <name type="scientific">Sordaria brevicollis</name>
    <dbReference type="NCBI Taxonomy" id="83679"/>
    <lineage>
        <taxon>Eukaryota</taxon>
        <taxon>Fungi</taxon>
        <taxon>Dikarya</taxon>
        <taxon>Ascomycota</taxon>
        <taxon>Pezizomycotina</taxon>
        <taxon>Sordariomycetes</taxon>
        <taxon>Sordariomycetidae</taxon>
        <taxon>Sordariales</taxon>
        <taxon>Sordariaceae</taxon>
        <taxon>Sordaria</taxon>
    </lineage>
</organism>
<comment type="catalytic activity">
    <reaction evidence="4">
        <text>succinate + NAD(+) = fumarate + NADH + H(+)</text>
        <dbReference type="Rhea" id="RHEA:18281"/>
        <dbReference type="ChEBI" id="CHEBI:15378"/>
        <dbReference type="ChEBI" id="CHEBI:29806"/>
        <dbReference type="ChEBI" id="CHEBI:30031"/>
        <dbReference type="ChEBI" id="CHEBI:57540"/>
        <dbReference type="ChEBI" id="CHEBI:57945"/>
        <dbReference type="EC" id="1.3.1.6"/>
    </reaction>
</comment>
<comment type="caution">
    <text evidence="7">The sequence shown here is derived from an EMBL/GenBank/DDBJ whole genome shotgun (WGS) entry which is preliminary data.</text>
</comment>
<dbReference type="Gene3D" id="3.90.700.10">
    <property type="entry name" value="Succinate dehydrogenase/fumarate reductase flavoprotein, catalytic domain"/>
    <property type="match status" value="1"/>
</dbReference>
<keyword evidence="8" id="KW-1185">Reference proteome</keyword>
<feature type="domain" description="FAD-dependent oxidoreductase 2 FAD-binding" evidence="6">
    <location>
        <begin position="59"/>
        <end position="554"/>
    </location>
</feature>
<dbReference type="SUPFAM" id="SSF51905">
    <property type="entry name" value="FAD/NAD(P)-binding domain"/>
    <property type="match status" value="1"/>
</dbReference>